<dbReference type="OrthoDB" id="193716at2759"/>
<dbReference type="PANTHER" id="PTHR47959:SF13">
    <property type="entry name" value="ATP-DEPENDENT RNA HELICASE RHLE"/>
    <property type="match status" value="1"/>
</dbReference>
<dbReference type="Gene3D" id="3.40.50.300">
    <property type="entry name" value="P-loop containing nucleotide triphosphate hydrolases"/>
    <property type="match status" value="1"/>
</dbReference>
<dbReference type="PANTHER" id="PTHR47959">
    <property type="entry name" value="ATP-DEPENDENT RNA HELICASE RHLE-RELATED"/>
    <property type="match status" value="1"/>
</dbReference>
<proteinExistence type="predicted"/>
<dbReference type="InterPro" id="IPR014001">
    <property type="entry name" value="Helicase_ATP-bd"/>
</dbReference>
<keyword evidence="1" id="KW-0547">Nucleotide-binding</keyword>
<dbReference type="InterPro" id="IPR011545">
    <property type="entry name" value="DEAD/DEAH_box_helicase_dom"/>
</dbReference>
<keyword evidence="3" id="KW-0347">Helicase</keyword>
<evidence type="ECO:0000256" key="4">
    <source>
        <dbReference type="ARBA" id="ARBA00022840"/>
    </source>
</evidence>
<keyword evidence="8" id="KW-1185">Reference proteome</keyword>
<name>A0A139AEI6_GONPJ</name>
<accession>A0A139AEI6</accession>
<organism evidence="7 8">
    <name type="scientific">Gonapodya prolifera (strain JEL478)</name>
    <name type="common">Monoblepharis prolifera</name>
    <dbReference type="NCBI Taxonomy" id="1344416"/>
    <lineage>
        <taxon>Eukaryota</taxon>
        <taxon>Fungi</taxon>
        <taxon>Fungi incertae sedis</taxon>
        <taxon>Chytridiomycota</taxon>
        <taxon>Chytridiomycota incertae sedis</taxon>
        <taxon>Monoblepharidomycetes</taxon>
        <taxon>Monoblepharidales</taxon>
        <taxon>Gonapodyaceae</taxon>
        <taxon>Gonapodya</taxon>
    </lineage>
</organism>
<dbReference type="GO" id="GO:0016787">
    <property type="term" value="F:hydrolase activity"/>
    <property type="evidence" value="ECO:0007669"/>
    <property type="project" value="UniProtKB-KW"/>
</dbReference>
<evidence type="ECO:0000256" key="5">
    <source>
        <dbReference type="ARBA" id="ARBA00022884"/>
    </source>
</evidence>
<keyword evidence="5" id="KW-0694">RNA-binding</keyword>
<gene>
    <name evidence="7" type="ORF">M427DRAFT_326509</name>
</gene>
<sequence>MTTSPSGSPPIDSPLSPSPRVVRAVIVTSTAKRALQITSQGVILSRGLRVRFHASTSWTSRESDTKELSAGVDIVVATRGRLRDHLSKSNLNPLFEGVRVMVLDEVDKMLESGVHPSAILRRLPLSRRRPLWRRRRQIIMFSGTATPEVISLASSVLHPGYKLIMAEEPSEVPP</sequence>
<dbReference type="GO" id="GO:0005524">
    <property type="term" value="F:ATP binding"/>
    <property type="evidence" value="ECO:0007669"/>
    <property type="project" value="UniProtKB-KW"/>
</dbReference>
<dbReference type="InterPro" id="IPR050079">
    <property type="entry name" value="DEAD_box_RNA_helicase"/>
</dbReference>
<dbReference type="InterPro" id="IPR027417">
    <property type="entry name" value="P-loop_NTPase"/>
</dbReference>
<dbReference type="PROSITE" id="PS51192">
    <property type="entry name" value="HELICASE_ATP_BIND_1"/>
    <property type="match status" value="1"/>
</dbReference>
<evidence type="ECO:0000256" key="2">
    <source>
        <dbReference type="ARBA" id="ARBA00022801"/>
    </source>
</evidence>
<dbReference type="GO" id="GO:0005829">
    <property type="term" value="C:cytosol"/>
    <property type="evidence" value="ECO:0007669"/>
    <property type="project" value="TreeGrafter"/>
</dbReference>
<evidence type="ECO:0000313" key="8">
    <source>
        <dbReference type="Proteomes" id="UP000070544"/>
    </source>
</evidence>
<dbReference type="Pfam" id="PF00270">
    <property type="entry name" value="DEAD"/>
    <property type="match status" value="1"/>
</dbReference>
<keyword evidence="2 7" id="KW-0378">Hydrolase</keyword>
<evidence type="ECO:0000259" key="6">
    <source>
        <dbReference type="PROSITE" id="PS51192"/>
    </source>
</evidence>
<reference evidence="7 8" key="1">
    <citation type="journal article" date="2015" name="Genome Biol. Evol.">
        <title>Phylogenomic analyses indicate that early fungi evolved digesting cell walls of algal ancestors of land plants.</title>
        <authorList>
            <person name="Chang Y."/>
            <person name="Wang S."/>
            <person name="Sekimoto S."/>
            <person name="Aerts A.L."/>
            <person name="Choi C."/>
            <person name="Clum A."/>
            <person name="LaButti K.M."/>
            <person name="Lindquist E.A."/>
            <person name="Yee Ngan C."/>
            <person name="Ohm R.A."/>
            <person name="Salamov A.A."/>
            <person name="Grigoriev I.V."/>
            <person name="Spatafora J.W."/>
            <person name="Berbee M.L."/>
        </authorList>
    </citation>
    <scope>NUCLEOTIDE SEQUENCE [LARGE SCALE GENOMIC DNA]</scope>
    <source>
        <strain evidence="7 8">JEL478</strain>
    </source>
</reference>
<keyword evidence="4" id="KW-0067">ATP-binding</keyword>
<dbReference type="GO" id="GO:0003724">
    <property type="term" value="F:RNA helicase activity"/>
    <property type="evidence" value="ECO:0007669"/>
    <property type="project" value="TreeGrafter"/>
</dbReference>
<dbReference type="Proteomes" id="UP000070544">
    <property type="component" value="Unassembled WGS sequence"/>
</dbReference>
<dbReference type="SUPFAM" id="SSF52540">
    <property type="entry name" value="P-loop containing nucleoside triphosphate hydrolases"/>
    <property type="match status" value="1"/>
</dbReference>
<dbReference type="STRING" id="1344416.A0A139AEI6"/>
<dbReference type="AlphaFoldDB" id="A0A139AEI6"/>
<feature type="domain" description="Helicase ATP-binding" evidence="6">
    <location>
        <begin position="1"/>
        <end position="163"/>
    </location>
</feature>
<dbReference type="GO" id="GO:0003723">
    <property type="term" value="F:RNA binding"/>
    <property type="evidence" value="ECO:0007669"/>
    <property type="project" value="UniProtKB-KW"/>
</dbReference>
<evidence type="ECO:0000256" key="1">
    <source>
        <dbReference type="ARBA" id="ARBA00022741"/>
    </source>
</evidence>
<protein>
    <submittedName>
        <fullName evidence="7">p-loop containing nucleoside triphosphate hydrolase protein</fullName>
    </submittedName>
</protein>
<evidence type="ECO:0000256" key="3">
    <source>
        <dbReference type="ARBA" id="ARBA00022806"/>
    </source>
</evidence>
<dbReference type="EMBL" id="KQ965763">
    <property type="protein sequence ID" value="KXS15236.1"/>
    <property type="molecule type" value="Genomic_DNA"/>
</dbReference>
<evidence type="ECO:0000313" key="7">
    <source>
        <dbReference type="EMBL" id="KXS15236.1"/>
    </source>
</evidence>